<dbReference type="Pfam" id="PF13665">
    <property type="entry name" value="Tox-PAAR-like"/>
    <property type="match status" value="1"/>
</dbReference>
<organism evidence="1 2">
    <name type="scientific">Achromobacter seleniivolatilans</name>
    <dbReference type="NCBI Taxonomy" id="3047478"/>
    <lineage>
        <taxon>Bacteria</taxon>
        <taxon>Pseudomonadati</taxon>
        <taxon>Pseudomonadota</taxon>
        <taxon>Betaproteobacteria</taxon>
        <taxon>Burkholderiales</taxon>
        <taxon>Alcaligenaceae</taxon>
        <taxon>Achromobacter</taxon>
    </lineage>
</organism>
<dbReference type="Proteomes" id="UP001234798">
    <property type="component" value="Chromosome"/>
</dbReference>
<accession>A0ABY9M538</accession>
<sequence length="113" mass="12193">MARKQEAWRVISIAPDVCKTPMGSSVPPVPYPVTAELKTSTGVAQSVRSNGHPVVVYERSYTPKTVGDAAGTANGIKSGVVEGKCHPLERSANVRAEGRYLVRHDDLFWMNGV</sequence>
<evidence type="ECO:0000313" key="2">
    <source>
        <dbReference type="Proteomes" id="UP001234798"/>
    </source>
</evidence>
<gene>
    <name evidence="1" type="ORF">RAS12_06975</name>
</gene>
<reference evidence="1 2" key="1">
    <citation type="submission" date="2023-08" db="EMBL/GenBank/DDBJ databases">
        <title>Achromobacter seleniivolatilans sp. nov., isolated from seleniferous soil.</title>
        <authorList>
            <person name="Zhang S."/>
            <person name="Li K."/>
            <person name="Peng J."/>
            <person name="Zhao Q."/>
            <person name="Wang H."/>
            <person name="Guo Y."/>
        </authorList>
    </citation>
    <scope>NUCLEOTIDE SEQUENCE [LARGE SCALE GENOMIC DNA]</scope>
    <source>
        <strain evidence="1 2">R39</strain>
    </source>
</reference>
<proteinExistence type="predicted"/>
<evidence type="ECO:0000313" key="1">
    <source>
        <dbReference type="EMBL" id="WMD22111.1"/>
    </source>
</evidence>
<dbReference type="RefSeq" id="WP_306946607.1">
    <property type="nucleotide sequence ID" value="NZ_CP132976.1"/>
</dbReference>
<name>A0ABY9M538_9BURK</name>
<keyword evidence="2" id="KW-1185">Reference proteome</keyword>
<dbReference type="EMBL" id="CP132976">
    <property type="protein sequence ID" value="WMD22111.1"/>
    <property type="molecule type" value="Genomic_DNA"/>
</dbReference>
<protein>
    <submittedName>
        <fullName evidence="1">DUF4150 domain-containing protein</fullName>
    </submittedName>
</protein>